<dbReference type="PANTHER" id="PTHR43394:SF1">
    <property type="entry name" value="ATP-BINDING CASSETTE SUB-FAMILY B MEMBER 10, MITOCHONDRIAL"/>
    <property type="match status" value="1"/>
</dbReference>
<dbReference type="InterPro" id="IPR039421">
    <property type="entry name" value="Type_1_exporter"/>
</dbReference>
<feature type="transmembrane region" description="Helical" evidence="8">
    <location>
        <begin position="150"/>
        <end position="169"/>
    </location>
</feature>
<comment type="subcellular location">
    <subcellularLocation>
        <location evidence="1">Membrane</location>
        <topology evidence="1">Multi-pass membrane protein</topology>
    </subcellularLocation>
</comment>
<dbReference type="PROSITE" id="PS00211">
    <property type="entry name" value="ABC_TRANSPORTER_1"/>
    <property type="match status" value="1"/>
</dbReference>
<dbReference type="Pfam" id="PF00664">
    <property type="entry name" value="ABC_membrane"/>
    <property type="match status" value="2"/>
</dbReference>
<dbReference type="Gene3D" id="3.40.50.300">
    <property type="entry name" value="P-loop containing nucleotide triphosphate hydrolases"/>
    <property type="match status" value="2"/>
</dbReference>
<feature type="transmembrane region" description="Helical" evidence="8">
    <location>
        <begin position="296"/>
        <end position="319"/>
    </location>
</feature>
<dbReference type="SUPFAM" id="SSF90123">
    <property type="entry name" value="ABC transporter transmembrane region"/>
    <property type="match status" value="2"/>
</dbReference>
<evidence type="ECO:0000256" key="5">
    <source>
        <dbReference type="ARBA" id="ARBA00022840"/>
    </source>
</evidence>
<feature type="transmembrane region" description="Helical" evidence="8">
    <location>
        <begin position="780"/>
        <end position="799"/>
    </location>
</feature>
<dbReference type="InterPro" id="IPR017871">
    <property type="entry name" value="ABC_transporter-like_CS"/>
</dbReference>
<dbReference type="Gene3D" id="1.20.1560.10">
    <property type="entry name" value="ABC transporter type 1, transmembrane domain"/>
    <property type="match status" value="1"/>
</dbReference>
<dbReference type="PROSITE" id="PS50929">
    <property type="entry name" value="ABC_TM1F"/>
    <property type="match status" value="2"/>
</dbReference>
<keyword evidence="12" id="KW-1185">Reference proteome</keyword>
<dbReference type="SUPFAM" id="SSF52540">
    <property type="entry name" value="P-loop containing nucleoside triphosphate hydrolases"/>
    <property type="match status" value="2"/>
</dbReference>
<keyword evidence="3 8" id="KW-0812">Transmembrane</keyword>
<name>A0A1L0BQU4_9ASCO</name>
<accession>A0A1L0BQU4</accession>
<dbReference type="InterPro" id="IPR027417">
    <property type="entry name" value="P-loop_NTPase"/>
</dbReference>
<dbReference type="GO" id="GO:0015421">
    <property type="term" value="F:ABC-type oligopeptide transporter activity"/>
    <property type="evidence" value="ECO:0007669"/>
    <property type="project" value="TreeGrafter"/>
</dbReference>
<dbReference type="InterPro" id="IPR011527">
    <property type="entry name" value="ABC1_TM_dom"/>
</dbReference>
<dbReference type="InterPro" id="IPR036640">
    <property type="entry name" value="ABC1_TM_sf"/>
</dbReference>
<proteinExistence type="predicted"/>
<dbReference type="AlphaFoldDB" id="A0A1L0BQU4"/>
<sequence length="1225" mass="136981">MPNKITVETQSQNFGIFMFGRKSDVPYIVLGALTMILASLGSPIQTYIYGKTFLKLSKFLFHSYNSPSDFLNEIRVLCVGIMGVGIGRMILTWISIYAWLQVGEKHQARARMILLNLMIHKEFVWFDSKINLMGTIAQVNRSIEEIRDGVSENVAMLVQVTASIIFLFINAMISLWSLTLVVMVSAPLMAICAYIFGNKTFKSQKLENDFSSQASKVLNWSFVNGDLVRLLNGKYVDMVKFNKFVDLSAKAFKGTALSIAGNGSILRLLSNCLFVQGFLFGAYMMRIGKLSIDQLFTAFSSCLLFGGQLSAIAVIIALLNKAKAAAFTIATSEILEIEDVKQNDDCFASSYKDKFSDQQLKLYNVSFRYDSSTHEVLKDINATFDASEINFIIGESGSGKSTLVLLLMNFYAPTKGEILIGDTSTLILEPHKLFEVITLVETNPLVFDDLLLRNLQFNDEFLSEQRVLEACKFARLDKFITSQPEGIHTKLSSSSLSGGQIQRVGLARAWLKDSPIIIFDESLSALDSKSLKEIVDDIRSWRQGKITIFITHKKLDIKSNDKVTILEKGRIVFQGYGGEMSSQDFDQKTSLIDSDDASVFSYSRESKVKSRISDYLHNPHILKDLEERGPHQEHEPQLLGIFAIVRFCFATIQSKIMITVGLVLSLFSGFFVPLISYFVSKLLSTAITSSYAIEGTSRLMLKFSLVVIGISIVDAAVFFCSQVALDFSLENWIVELRKNTMALIDEQDMLFFRGESRKPAELTALLMNDSRDLRVLISEFLALVILLMALTIFGIAWSIASGWKLALVGIAFVPLTLFITVAYGIVLSRVETTYKEKVVDVENFSHNAISGIRTVRAFGLHERVQQEMEKKLDKLCKVGKARAFFTGFGVALLELCTSLATGTILYYGMTLVAAKKYNQSQLLEVLTMLTFTLTSASSLMHKLPEVARGKRSGLRLFWLSKLEKLFIETNGSQIPLRRGGSPIIAFEKVDFSFPNNVTSSYKRILRNISFDIRSGETVAIVGKSGSGKSTIVLLLGRLYEQDRGIITYCNKAISDLEVEWYRRAVVVVPQHPSFFEGSILQNLTYGVKKSAVDSSTIWKCLEECQIADFVRNLPHGLDEVIGEGMNAKASTGQLQRLSICRGLIRNPDVLILDECTANLDETNGNLIFNQIRANNSALTIIMVTHDVNVMKIASRIMMLDKGTIIEDGIFEELYQNKRCFYNLIK</sequence>
<feature type="domain" description="ABC transmembrane type-1" evidence="10">
    <location>
        <begin position="29"/>
        <end position="321"/>
    </location>
</feature>
<evidence type="ECO:0000256" key="7">
    <source>
        <dbReference type="ARBA" id="ARBA00023136"/>
    </source>
</evidence>
<dbReference type="PANTHER" id="PTHR43394">
    <property type="entry name" value="ATP-DEPENDENT PERMEASE MDL1, MITOCHONDRIAL"/>
    <property type="match status" value="1"/>
</dbReference>
<keyword evidence="6 8" id="KW-1133">Transmembrane helix</keyword>
<feature type="transmembrane region" description="Helical" evidence="8">
    <location>
        <begin position="699"/>
        <end position="720"/>
    </location>
</feature>
<feature type="domain" description="ABC transporter" evidence="9">
    <location>
        <begin position="984"/>
        <end position="1224"/>
    </location>
</feature>
<dbReference type="GO" id="GO:0005524">
    <property type="term" value="F:ATP binding"/>
    <property type="evidence" value="ECO:0007669"/>
    <property type="project" value="UniProtKB-KW"/>
</dbReference>
<dbReference type="CDD" id="cd18578">
    <property type="entry name" value="ABC_6TM_Pgp_ABCB1_D2_like"/>
    <property type="match status" value="1"/>
</dbReference>
<dbReference type="Pfam" id="PF00005">
    <property type="entry name" value="ABC_tran"/>
    <property type="match status" value="2"/>
</dbReference>
<evidence type="ECO:0000259" key="9">
    <source>
        <dbReference type="PROSITE" id="PS50893"/>
    </source>
</evidence>
<feature type="transmembrane region" description="Helical" evidence="8">
    <location>
        <begin position="175"/>
        <end position="196"/>
    </location>
</feature>
<evidence type="ECO:0000256" key="4">
    <source>
        <dbReference type="ARBA" id="ARBA00022741"/>
    </source>
</evidence>
<dbReference type="InterPro" id="IPR003593">
    <property type="entry name" value="AAA+_ATPase"/>
</dbReference>
<evidence type="ECO:0000256" key="1">
    <source>
        <dbReference type="ARBA" id="ARBA00004141"/>
    </source>
</evidence>
<evidence type="ECO:0000256" key="8">
    <source>
        <dbReference type="SAM" id="Phobius"/>
    </source>
</evidence>
<dbReference type="PROSITE" id="PS50893">
    <property type="entry name" value="ABC_TRANSPORTER_2"/>
    <property type="match status" value="2"/>
</dbReference>
<dbReference type="GO" id="GO:0005737">
    <property type="term" value="C:cytoplasm"/>
    <property type="evidence" value="ECO:0007669"/>
    <property type="project" value="UniProtKB-ARBA"/>
</dbReference>
<evidence type="ECO:0000256" key="6">
    <source>
        <dbReference type="ARBA" id="ARBA00022989"/>
    </source>
</evidence>
<evidence type="ECO:0000256" key="2">
    <source>
        <dbReference type="ARBA" id="ARBA00022448"/>
    </source>
</evidence>
<feature type="transmembrane region" description="Helical" evidence="8">
    <location>
        <begin position="883"/>
        <end position="909"/>
    </location>
</feature>
<reference evidence="11 12" key="1">
    <citation type="submission" date="2016-10" db="EMBL/GenBank/DDBJ databases">
        <authorList>
            <person name="de Groot N.N."/>
        </authorList>
    </citation>
    <scope>NUCLEOTIDE SEQUENCE [LARGE SCALE GENOMIC DNA]</scope>
    <source>
        <strain evidence="11 12">CBS 141442</strain>
    </source>
</reference>
<keyword evidence="4" id="KW-0547">Nucleotide-binding</keyword>
<dbReference type="EMBL" id="LT635759">
    <property type="protein sequence ID" value="SGZ53619.1"/>
    <property type="molecule type" value="Genomic_DNA"/>
</dbReference>
<evidence type="ECO:0000313" key="12">
    <source>
        <dbReference type="Proteomes" id="UP000182334"/>
    </source>
</evidence>
<feature type="transmembrane region" description="Helical" evidence="8">
    <location>
        <begin position="27"/>
        <end position="49"/>
    </location>
</feature>
<feature type="domain" description="ABC transmembrane type-1" evidence="10">
    <location>
        <begin position="660"/>
        <end position="948"/>
    </location>
</feature>
<dbReference type="GO" id="GO:0016020">
    <property type="term" value="C:membrane"/>
    <property type="evidence" value="ECO:0007669"/>
    <property type="project" value="UniProtKB-SubCell"/>
</dbReference>
<dbReference type="FunFam" id="3.40.50.300:FF:000604">
    <property type="entry name" value="ABC transporter B family member 28"/>
    <property type="match status" value="1"/>
</dbReference>
<keyword evidence="5" id="KW-0067">ATP-binding</keyword>
<dbReference type="GO" id="GO:0016887">
    <property type="term" value="F:ATP hydrolysis activity"/>
    <property type="evidence" value="ECO:0007669"/>
    <property type="project" value="InterPro"/>
</dbReference>
<feature type="transmembrane region" description="Helical" evidence="8">
    <location>
        <begin position="74"/>
        <end position="100"/>
    </location>
</feature>
<feature type="transmembrane region" description="Helical" evidence="8">
    <location>
        <begin position="805"/>
        <end position="827"/>
    </location>
</feature>
<dbReference type="CDD" id="cd03228">
    <property type="entry name" value="ABCC_MRP_Like"/>
    <property type="match status" value="1"/>
</dbReference>
<feature type="transmembrane region" description="Helical" evidence="8">
    <location>
        <begin position="656"/>
        <end position="679"/>
    </location>
</feature>
<dbReference type="Proteomes" id="UP000182334">
    <property type="component" value="Chromosome IV"/>
</dbReference>
<organism evidence="11 12">
    <name type="scientific">Sungouiella intermedia</name>
    <dbReference type="NCBI Taxonomy" id="45354"/>
    <lineage>
        <taxon>Eukaryota</taxon>
        <taxon>Fungi</taxon>
        <taxon>Dikarya</taxon>
        <taxon>Ascomycota</taxon>
        <taxon>Saccharomycotina</taxon>
        <taxon>Pichiomycetes</taxon>
        <taxon>Metschnikowiaceae</taxon>
        <taxon>Sungouiella</taxon>
    </lineage>
</organism>
<dbReference type="CDD" id="cd18577">
    <property type="entry name" value="ABC_6TM_Pgp_ABCB1_D1_like"/>
    <property type="match status" value="1"/>
</dbReference>
<evidence type="ECO:0000256" key="3">
    <source>
        <dbReference type="ARBA" id="ARBA00022692"/>
    </source>
</evidence>
<evidence type="ECO:0000313" key="11">
    <source>
        <dbReference type="EMBL" id="SGZ53619.1"/>
    </source>
</evidence>
<keyword evidence="2" id="KW-0813">Transport</keyword>
<dbReference type="InterPro" id="IPR003439">
    <property type="entry name" value="ABC_transporter-like_ATP-bd"/>
</dbReference>
<feature type="domain" description="ABC transporter" evidence="9">
    <location>
        <begin position="360"/>
        <end position="593"/>
    </location>
</feature>
<keyword evidence="7 8" id="KW-0472">Membrane</keyword>
<dbReference type="SMART" id="SM00382">
    <property type="entry name" value="AAA"/>
    <property type="match status" value="2"/>
</dbReference>
<dbReference type="OrthoDB" id="6500128at2759"/>
<feature type="transmembrane region" description="Helical" evidence="8">
    <location>
        <begin position="265"/>
        <end position="284"/>
    </location>
</feature>
<protein>
    <submittedName>
        <fullName evidence="11">CIC11C00000005266</fullName>
    </submittedName>
</protein>
<dbReference type="STRING" id="45354.A0A1L0BQU4"/>
<gene>
    <name evidence="11" type="ORF">SAMEA4029010_CIC11G00000005266</name>
</gene>
<evidence type="ECO:0000259" key="10">
    <source>
        <dbReference type="PROSITE" id="PS50929"/>
    </source>
</evidence>